<dbReference type="EMBL" id="CP031357">
    <property type="protein sequence ID" value="AXK42557.1"/>
    <property type="molecule type" value="Genomic_DNA"/>
</dbReference>
<dbReference type="SUPFAM" id="SSF51316">
    <property type="entry name" value="Mss4-like"/>
    <property type="match status" value="1"/>
</dbReference>
<dbReference type="InterPro" id="IPR011057">
    <property type="entry name" value="Mss4-like_sf"/>
</dbReference>
<evidence type="ECO:0000259" key="5">
    <source>
        <dbReference type="PROSITE" id="PS51891"/>
    </source>
</evidence>
<organism evidence="6 7">
    <name type="scientific">Erythrobacter aureus</name>
    <dbReference type="NCBI Taxonomy" id="2182384"/>
    <lineage>
        <taxon>Bacteria</taxon>
        <taxon>Pseudomonadati</taxon>
        <taxon>Pseudomonadota</taxon>
        <taxon>Alphaproteobacteria</taxon>
        <taxon>Sphingomonadales</taxon>
        <taxon>Erythrobacteraceae</taxon>
        <taxon>Erythrobacter/Porphyrobacter group</taxon>
        <taxon>Erythrobacter</taxon>
    </lineage>
</organism>
<dbReference type="KEGG" id="err:DVR09_09665"/>
<evidence type="ECO:0000256" key="2">
    <source>
        <dbReference type="ARBA" id="ARBA00022723"/>
    </source>
</evidence>
<dbReference type="AlphaFoldDB" id="A0A345YF55"/>
<dbReference type="InterPro" id="IPR006913">
    <property type="entry name" value="CENP-V/GFA"/>
</dbReference>
<comment type="similarity">
    <text evidence="1">Belongs to the Gfa family.</text>
</comment>
<evidence type="ECO:0000313" key="7">
    <source>
        <dbReference type="Proteomes" id="UP000254508"/>
    </source>
</evidence>
<dbReference type="PANTHER" id="PTHR33337:SF40">
    <property type="entry name" value="CENP-V_GFA DOMAIN-CONTAINING PROTEIN-RELATED"/>
    <property type="match status" value="1"/>
</dbReference>
<dbReference type="GO" id="GO:0016846">
    <property type="term" value="F:carbon-sulfur lyase activity"/>
    <property type="evidence" value="ECO:0007669"/>
    <property type="project" value="InterPro"/>
</dbReference>
<keyword evidence="3" id="KW-0862">Zinc</keyword>
<dbReference type="OrthoDB" id="7186766at2"/>
<dbReference type="RefSeq" id="WP_115416738.1">
    <property type="nucleotide sequence ID" value="NZ_CP031357.1"/>
</dbReference>
<protein>
    <submittedName>
        <fullName evidence="6">GFA family protein</fullName>
    </submittedName>
</protein>
<feature type="domain" description="CENP-V/GFA" evidence="5">
    <location>
        <begin position="3"/>
        <end position="114"/>
    </location>
</feature>
<keyword evidence="4" id="KW-0456">Lyase</keyword>
<keyword evidence="7" id="KW-1185">Reference proteome</keyword>
<evidence type="ECO:0000256" key="4">
    <source>
        <dbReference type="ARBA" id="ARBA00023239"/>
    </source>
</evidence>
<evidence type="ECO:0000313" key="6">
    <source>
        <dbReference type="EMBL" id="AXK42557.1"/>
    </source>
</evidence>
<evidence type="ECO:0000256" key="1">
    <source>
        <dbReference type="ARBA" id="ARBA00005495"/>
    </source>
</evidence>
<accession>A0A345YF55</accession>
<proteinExistence type="inferred from homology"/>
<dbReference type="Proteomes" id="UP000254508">
    <property type="component" value="Chromosome"/>
</dbReference>
<reference evidence="7" key="1">
    <citation type="submission" date="2018-07" db="EMBL/GenBank/DDBJ databases">
        <title>Genome sequence of Erythrobacter strain YH-07, an antagonistic bacterium isolated from Yellow Sea.</title>
        <authorList>
            <person name="Tang T."/>
            <person name="Liu Q."/>
            <person name="Sun X."/>
        </authorList>
    </citation>
    <scope>NUCLEOTIDE SEQUENCE [LARGE SCALE GENOMIC DNA]</scope>
    <source>
        <strain evidence="7">YH-07</strain>
    </source>
</reference>
<dbReference type="PANTHER" id="PTHR33337">
    <property type="entry name" value="GFA DOMAIN-CONTAINING PROTEIN"/>
    <property type="match status" value="1"/>
</dbReference>
<sequence length="149" mass="16182">MPHQGGCLCGAVRFEITADPIGARYCWCRDCQRIASGMATMNVLFPSEAVAYSGEMTTMRLVADSGNTVERGFCSQCGSQMYSKTVIGPQQPMRVRAGTLDDPEICPPSLIIWGPSAPSWAPFPEGMPVLQAGPGSPEWRRPETLQEKL</sequence>
<keyword evidence="2" id="KW-0479">Metal-binding</keyword>
<gene>
    <name evidence="6" type="ORF">DVR09_09665</name>
</gene>
<name>A0A345YF55_9SPHN</name>
<dbReference type="PROSITE" id="PS51891">
    <property type="entry name" value="CENP_V_GFA"/>
    <property type="match status" value="1"/>
</dbReference>
<dbReference type="Gene3D" id="3.90.1590.10">
    <property type="entry name" value="glutathione-dependent formaldehyde- activating enzyme (gfa)"/>
    <property type="match status" value="1"/>
</dbReference>
<dbReference type="Pfam" id="PF04828">
    <property type="entry name" value="GFA"/>
    <property type="match status" value="1"/>
</dbReference>
<dbReference type="GO" id="GO:0046872">
    <property type="term" value="F:metal ion binding"/>
    <property type="evidence" value="ECO:0007669"/>
    <property type="project" value="UniProtKB-KW"/>
</dbReference>
<evidence type="ECO:0000256" key="3">
    <source>
        <dbReference type="ARBA" id="ARBA00022833"/>
    </source>
</evidence>